<organism evidence="2 3">
    <name type="scientific">Hymenobacter canadensis</name>
    <dbReference type="NCBI Taxonomy" id="2999067"/>
    <lineage>
        <taxon>Bacteria</taxon>
        <taxon>Pseudomonadati</taxon>
        <taxon>Bacteroidota</taxon>
        <taxon>Cytophagia</taxon>
        <taxon>Cytophagales</taxon>
        <taxon>Hymenobacteraceae</taxon>
        <taxon>Hymenobacter</taxon>
    </lineage>
</organism>
<sequence>MPLHPGKTLVILGLLLAAFGAFLWLGGSSLLGWFGYLPGDIRIKRPGF</sequence>
<keyword evidence="1" id="KW-0472">Membrane</keyword>
<protein>
    <submittedName>
        <fullName evidence="2">DUF2905 family protein</fullName>
    </submittedName>
</protein>
<evidence type="ECO:0000313" key="3">
    <source>
        <dbReference type="Proteomes" id="UP001211005"/>
    </source>
</evidence>
<keyword evidence="3" id="KW-1185">Reference proteome</keyword>
<dbReference type="EMBL" id="CP114767">
    <property type="protein sequence ID" value="WBA42374.1"/>
    <property type="molecule type" value="Genomic_DNA"/>
</dbReference>
<feature type="transmembrane region" description="Helical" evidence="1">
    <location>
        <begin position="12"/>
        <end position="36"/>
    </location>
</feature>
<proteinExistence type="predicted"/>
<name>A0ABY7LRA1_9BACT</name>
<evidence type="ECO:0000256" key="1">
    <source>
        <dbReference type="SAM" id="Phobius"/>
    </source>
</evidence>
<keyword evidence="1" id="KW-0812">Transmembrane</keyword>
<dbReference type="InterPro" id="IPR021320">
    <property type="entry name" value="DUF2905"/>
</dbReference>
<dbReference type="Pfam" id="PF11146">
    <property type="entry name" value="DUF2905"/>
    <property type="match status" value="1"/>
</dbReference>
<keyword evidence="1" id="KW-1133">Transmembrane helix</keyword>
<reference evidence="2 3" key="1">
    <citation type="submission" date="2022-12" db="EMBL/GenBank/DDBJ databases">
        <title>Hymenobacter canadensis sp. nov. isolated from lake water of the Cambridge Bay, Canada.</title>
        <authorList>
            <person name="Kim W.H."/>
            <person name="Lee Y.M."/>
        </authorList>
    </citation>
    <scope>NUCLEOTIDE SEQUENCE [LARGE SCALE GENOMIC DNA]</scope>
    <source>
        <strain evidence="2 3">PAMC 29467</strain>
    </source>
</reference>
<dbReference type="Proteomes" id="UP001211005">
    <property type="component" value="Chromosome"/>
</dbReference>
<evidence type="ECO:0000313" key="2">
    <source>
        <dbReference type="EMBL" id="WBA42374.1"/>
    </source>
</evidence>
<accession>A0ABY7LRA1</accession>
<dbReference type="RefSeq" id="WP_269560429.1">
    <property type="nucleotide sequence ID" value="NZ_CP114767.1"/>
</dbReference>
<gene>
    <name evidence="2" type="ORF">O3303_02180</name>
</gene>